<reference evidence="2" key="1">
    <citation type="submission" date="2018-05" db="EMBL/GenBank/DDBJ databases">
        <authorList>
            <person name="Lanie J.A."/>
            <person name="Ng W.-L."/>
            <person name="Kazmierczak K.M."/>
            <person name="Andrzejewski T.M."/>
            <person name="Davidsen T.M."/>
            <person name="Wayne K.J."/>
            <person name="Tettelin H."/>
            <person name="Glass J.I."/>
            <person name="Rusch D."/>
            <person name="Podicherti R."/>
            <person name="Tsui H.-C.T."/>
            <person name="Winkler M.E."/>
        </authorList>
    </citation>
    <scope>NUCLEOTIDE SEQUENCE</scope>
</reference>
<dbReference type="InterPro" id="IPR002123">
    <property type="entry name" value="Plipid/glycerol_acylTrfase"/>
</dbReference>
<name>A0A382YL51_9ZZZZ</name>
<protein>
    <recommendedName>
        <fullName evidence="1">Phospholipid/glycerol acyltransferase domain-containing protein</fullName>
    </recommendedName>
</protein>
<evidence type="ECO:0000259" key="1">
    <source>
        <dbReference type="Pfam" id="PF01553"/>
    </source>
</evidence>
<dbReference type="GO" id="GO:0016746">
    <property type="term" value="F:acyltransferase activity"/>
    <property type="evidence" value="ECO:0007669"/>
    <property type="project" value="InterPro"/>
</dbReference>
<dbReference type="SUPFAM" id="SSF69593">
    <property type="entry name" value="Glycerol-3-phosphate (1)-acyltransferase"/>
    <property type="match status" value="1"/>
</dbReference>
<feature type="domain" description="Phospholipid/glycerol acyltransferase" evidence="1">
    <location>
        <begin position="23"/>
        <end position="122"/>
    </location>
</feature>
<feature type="non-terminal residue" evidence="2">
    <location>
        <position position="128"/>
    </location>
</feature>
<gene>
    <name evidence="2" type="ORF">METZ01_LOCUS436870</name>
</gene>
<dbReference type="Pfam" id="PF01553">
    <property type="entry name" value="Acyltransferase"/>
    <property type="match status" value="1"/>
</dbReference>
<accession>A0A382YL51</accession>
<evidence type="ECO:0000313" key="2">
    <source>
        <dbReference type="EMBL" id="SVD84016.1"/>
    </source>
</evidence>
<organism evidence="2">
    <name type="scientific">marine metagenome</name>
    <dbReference type="NCBI Taxonomy" id="408172"/>
    <lineage>
        <taxon>unclassified sequences</taxon>
        <taxon>metagenomes</taxon>
        <taxon>ecological metagenomes</taxon>
    </lineage>
</organism>
<dbReference type="EMBL" id="UINC01176747">
    <property type="protein sequence ID" value="SVD84016.1"/>
    <property type="molecule type" value="Genomic_DNA"/>
</dbReference>
<sequence length="128" mass="14991">MNIWAWKPFLKLMRLLLRVWFRFRAYNEEATRIEGPVLLIPNHLSWIDWLFVGLCVDPDWKFVASVIPTRHSKLHAWILSNPRIILTDNQSPYAVKEMAAHLEKGGKLILFAEGRMSRTGSMQRLFDG</sequence>
<dbReference type="CDD" id="cd07989">
    <property type="entry name" value="LPLAT_AGPAT-like"/>
    <property type="match status" value="1"/>
</dbReference>
<proteinExistence type="predicted"/>
<dbReference type="AlphaFoldDB" id="A0A382YL51"/>